<dbReference type="STRING" id="6669.E9H552"/>
<dbReference type="KEGG" id="dpx:DAPPUDRAFT_253580"/>
<feature type="domain" description="DUF6729" evidence="1">
    <location>
        <begin position="59"/>
        <end position="178"/>
    </location>
</feature>
<dbReference type="PhylomeDB" id="E9H552"/>
<accession>E9H552</accession>
<dbReference type="Proteomes" id="UP000000305">
    <property type="component" value="Unassembled WGS sequence"/>
</dbReference>
<keyword evidence="3" id="KW-1185">Reference proteome</keyword>
<dbReference type="InterPro" id="IPR046616">
    <property type="entry name" value="DUF6729"/>
</dbReference>
<evidence type="ECO:0000259" key="1">
    <source>
        <dbReference type="Pfam" id="PF20499"/>
    </source>
</evidence>
<organism evidence="2 3">
    <name type="scientific">Daphnia pulex</name>
    <name type="common">Water flea</name>
    <dbReference type="NCBI Taxonomy" id="6669"/>
    <lineage>
        <taxon>Eukaryota</taxon>
        <taxon>Metazoa</taxon>
        <taxon>Ecdysozoa</taxon>
        <taxon>Arthropoda</taxon>
        <taxon>Crustacea</taxon>
        <taxon>Branchiopoda</taxon>
        <taxon>Diplostraca</taxon>
        <taxon>Cladocera</taxon>
        <taxon>Anomopoda</taxon>
        <taxon>Daphniidae</taxon>
        <taxon>Daphnia</taxon>
    </lineage>
</organism>
<dbReference type="Pfam" id="PF20499">
    <property type="entry name" value="DUF6729"/>
    <property type="match status" value="1"/>
</dbReference>
<reference evidence="2 3" key="1">
    <citation type="journal article" date="2011" name="Science">
        <title>The ecoresponsive genome of Daphnia pulex.</title>
        <authorList>
            <person name="Colbourne J.K."/>
            <person name="Pfrender M.E."/>
            <person name="Gilbert D."/>
            <person name="Thomas W.K."/>
            <person name="Tucker A."/>
            <person name="Oakley T.H."/>
            <person name="Tokishita S."/>
            <person name="Aerts A."/>
            <person name="Arnold G.J."/>
            <person name="Basu M.K."/>
            <person name="Bauer D.J."/>
            <person name="Caceres C.E."/>
            <person name="Carmel L."/>
            <person name="Casola C."/>
            <person name="Choi J.H."/>
            <person name="Detter J.C."/>
            <person name="Dong Q."/>
            <person name="Dusheyko S."/>
            <person name="Eads B.D."/>
            <person name="Frohlich T."/>
            <person name="Geiler-Samerotte K.A."/>
            <person name="Gerlach D."/>
            <person name="Hatcher P."/>
            <person name="Jogdeo S."/>
            <person name="Krijgsveld J."/>
            <person name="Kriventseva E.V."/>
            <person name="Kultz D."/>
            <person name="Laforsch C."/>
            <person name="Lindquist E."/>
            <person name="Lopez J."/>
            <person name="Manak J.R."/>
            <person name="Muller J."/>
            <person name="Pangilinan J."/>
            <person name="Patwardhan R.P."/>
            <person name="Pitluck S."/>
            <person name="Pritham E.J."/>
            <person name="Rechtsteiner A."/>
            <person name="Rho M."/>
            <person name="Rogozin I.B."/>
            <person name="Sakarya O."/>
            <person name="Salamov A."/>
            <person name="Schaack S."/>
            <person name="Shapiro H."/>
            <person name="Shiga Y."/>
            <person name="Skalitzky C."/>
            <person name="Smith Z."/>
            <person name="Souvorov A."/>
            <person name="Sung W."/>
            <person name="Tang Z."/>
            <person name="Tsuchiya D."/>
            <person name="Tu H."/>
            <person name="Vos H."/>
            <person name="Wang M."/>
            <person name="Wolf Y.I."/>
            <person name="Yamagata H."/>
            <person name="Yamada T."/>
            <person name="Ye Y."/>
            <person name="Shaw J.R."/>
            <person name="Andrews J."/>
            <person name="Crease T.J."/>
            <person name="Tang H."/>
            <person name="Lucas S.M."/>
            <person name="Robertson H.M."/>
            <person name="Bork P."/>
            <person name="Koonin E.V."/>
            <person name="Zdobnov E.M."/>
            <person name="Grigoriev I.V."/>
            <person name="Lynch M."/>
            <person name="Boore J.L."/>
        </authorList>
    </citation>
    <scope>NUCLEOTIDE SEQUENCE [LARGE SCALE GENOMIC DNA]</scope>
</reference>
<dbReference type="EMBL" id="GL732593">
    <property type="protein sequence ID" value="EFX73138.1"/>
    <property type="molecule type" value="Genomic_DNA"/>
</dbReference>
<dbReference type="HOGENOM" id="CLU_1327580_0_0_1"/>
<evidence type="ECO:0000313" key="3">
    <source>
        <dbReference type="Proteomes" id="UP000000305"/>
    </source>
</evidence>
<proteinExistence type="predicted"/>
<dbReference type="InParanoid" id="E9H552"/>
<dbReference type="PANTHER" id="PTHR24401:SF29">
    <property type="entry name" value="SI:CH211-243P7.3-RELATED"/>
    <property type="match status" value="1"/>
</dbReference>
<name>E9H552_DAPPU</name>
<protein>
    <recommendedName>
        <fullName evidence="1">DUF6729 domain-containing protein</fullName>
    </recommendedName>
</protein>
<gene>
    <name evidence="2" type="ORF">DAPPUDRAFT_253580</name>
</gene>
<dbReference type="PANTHER" id="PTHR24401">
    <property type="entry name" value="SI:CH211-243P7.3-RELATED"/>
    <property type="match status" value="1"/>
</dbReference>
<sequence length="207" mass="23777">MYVSNNRSLSCVKPILSVAADTETSRPTLIAASGNKEAIRPSQKSSRKFDYSSRLPMGWKETLASNDINWIAHSLFATKGVLVCKLKTWWFPPEIPGPQENKIPLVSDYFQRRLFLWMPRKMWASEFKCPYCPIVHSLTLKGLYNRVWSAIDLKNCYYLATEYLQCSSCKGTFLSYDYRFPGSTAHLLDVHWISEHLISVHVAMDVI</sequence>
<dbReference type="OrthoDB" id="8942218at2759"/>
<evidence type="ECO:0000313" key="2">
    <source>
        <dbReference type="EMBL" id="EFX73138.1"/>
    </source>
</evidence>
<dbReference type="AlphaFoldDB" id="E9H552"/>